<dbReference type="InterPro" id="IPR036378">
    <property type="entry name" value="FAS1_dom_sf"/>
</dbReference>
<dbReference type="PANTHER" id="PTHR32077">
    <property type="entry name" value="FASCICLIN-LIKE ARABINOGALACTAN PROTEIN"/>
    <property type="match status" value="1"/>
</dbReference>
<organism evidence="11">
    <name type="scientific">Triticum aestivum</name>
    <name type="common">Wheat</name>
    <dbReference type="NCBI Taxonomy" id="4565"/>
    <lineage>
        <taxon>Eukaryota</taxon>
        <taxon>Viridiplantae</taxon>
        <taxon>Streptophyta</taxon>
        <taxon>Embryophyta</taxon>
        <taxon>Tracheophyta</taxon>
        <taxon>Spermatophyta</taxon>
        <taxon>Magnoliopsida</taxon>
        <taxon>Liliopsida</taxon>
        <taxon>Poales</taxon>
        <taxon>Poaceae</taxon>
        <taxon>BOP clade</taxon>
        <taxon>Pooideae</taxon>
        <taxon>Triticodae</taxon>
        <taxon>Triticeae</taxon>
        <taxon>Triticinae</taxon>
        <taxon>Triticum</taxon>
    </lineage>
</organism>
<dbReference type="RefSeq" id="XP_044455854.1">
    <property type="nucleotide sequence ID" value="XM_044599919.1"/>
</dbReference>
<keyword evidence="4" id="KW-0449">Lipoprotein</keyword>
<dbReference type="GO" id="GO:0098552">
    <property type="term" value="C:side of membrane"/>
    <property type="evidence" value="ECO:0007669"/>
    <property type="project" value="UniProtKB-KW"/>
</dbReference>
<proteinExistence type="inferred from homology"/>
<dbReference type="InterPro" id="IPR045003">
    <property type="entry name" value="FLA_A"/>
</dbReference>
<evidence type="ECO:0000313" key="11">
    <source>
        <dbReference type="EnsemblPlants" id="TraesCS2A02G165600.1.cds1"/>
    </source>
</evidence>
<evidence type="ECO:0000256" key="3">
    <source>
        <dbReference type="ARBA" id="ARBA00022475"/>
    </source>
</evidence>
<dbReference type="Gramene" id="TraesSTA2A03G00631220.1">
    <property type="protein sequence ID" value="TraesSTA2A03G00631220.1.CDS1"/>
    <property type="gene ID" value="TraesSTA2A03G00631220"/>
</dbReference>
<feature type="domain" description="FAS1" evidence="10">
    <location>
        <begin position="149"/>
        <end position="297"/>
    </location>
</feature>
<evidence type="ECO:0000256" key="2">
    <source>
        <dbReference type="ARBA" id="ARBA00007843"/>
    </source>
</evidence>
<accession>A0A3B6ATS3</accession>
<dbReference type="Gene3D" id="2.30.180.10">
    <property type="entry name" value="FAS1 domain"/>
    <property type="match status" value="1"/>
</dbReference>
<dbReference type="GeneID" id="100037569"/>
<dbReference type="PROSITE" id="PS50213">
    <property type="entry name" value="FAS1"/>
    <property type="match status" value="1"/>
</dbReference>
<dbReference type="Gramene" id="TraesMAC2A03G00630970.1">
    <property type="protein sequence ID" value="TraesMAC2A03G00630970.1.CDS1"/>
    <property type="gene ID" value="TraesMAC2A03G00630970"/>
</dbReference>
<dbReference type="Gramene" id="TraesSYM2A03G00638920.1">
    <property type="protein sequence ID" value="TraesSYM2A03G00638920.1.CDS1"/>
    <property type="gene ID" value="TraesSYM2A03G00638920"/>
</dbReference>
<name>A0A3B6ATS3_WHEAT</name>
<dbReference type="STRING" id="4565.A0A3B6ATS3"/>
<dbReference type="InterPro" id="IPR000782">
    <property type="entry name" value="FAS1_domain"/>
</dbReference>
<dbReference type="Gramene" id="TraesWEE_scaffold_052613_01G000200.1">
    <property type="protein sequence ID" value="TraesWEE_scaffold_052613_01G000200.1"/>
    <property type="gene ID" value="TraesWEE_scaffold_052613_01G000200"/>
</dbReference>
<evidence type="ECO:0000256" key="5">
    <source>
        <dbReference type="ARBA" id="ARBA00022729"/>
    </source>
</evidence>
<dbReference type="Gramene" id="TraesCS2A03G0344100.1">
    <property type="protein sequence ID" value="TraesCS2A03G0344100.1.CDS1"/>
    <property type="gene ID" value="TraesCS2A03G0344100"/>
</dbReference>
<keyword evidence="6 8" id="KW-0472">Membrane</keyword>
<gene>
    <name evidence="11" type="primary">LOC100037569</name>
</gene>
<dbReference type="SMART" id="SM00554">
    <property type="entry name" value="FAS1"/>
    <property type="match status" value="1"/>
</dbReference>
<keyword evidence="4" id="KW-0325">Glycoprotein</keyword>
<dbReference type="SMR" id="A0A3B6ATS3"/>
<keyword evidence="5 9" id="KW-0732">Signal</keyword>
<feature type="chain" id="PRO_5043171058" description="FAS1 domain-containing protein" evidence="9">
    <location>
        <begin position="19"/>
        <end position="367"/>
    </location>
</feature>
<comment type="similarity">
    <text evidence="2">Belongs to the fasciclin-like AGP family.</text>
</comment>
<dbReference type="Gramene" id="TraesNOR2A03G00641550.1">
    <property type="protein sequence ID" value="TraesNOR2A03G00641550.1.CDS1"/>
    <property type="gene ID" value="TraesNOR2A03G00641550"/>
</dbReference>
<dbReference type="Gramene" id="TraesWEE_scaffold_052613_01G000400.1">
    <property type="protein sequence ID" value="TraesWEE_scaffold_052613_01G000400.1"/>
    <property type="gene ID" value="TraesWEE_scaffold_052613_01G000400"/>
</dbReference>
<dbReference type="PANTHER" id="PTHR32077:SF83">
    <property type="entry name" value="OS06G0285100 PROTEIN"/>
    <property type="match status" value="1"/>
</dbReference>
<keyword evidence="8" id="KW-1133">Transmembrane helix</keyword>
<evidence type="ECO:0000259" key="10">
    <source>
        <dbReference type="PROSITE" id="PS50213"/>
    </source>
</evidence>
<dbReference type="Gramene" id="TraesROB_scaffold_133681_01G000200.1">
    <property type="protein sequence ID" value="TraesROB_scaffold_133681_01G000200.1"/>
    <property type="gene ID" value="TraesROB_scaffold_133681_01G000200"/>
</dbReference>
<reference evidence="11" key="2">
    <citation type="submission" date="2018-10" db="UniProtKB">
        <authorList>
            <consortium name="EnsemblPlants"/>
        </authorList>
    </citation>
    <scope>IDENTIFICATION</scope>
</reference>
<comment type="function">
    <text evidence="7">May be a cell surface adhesion protein.</text>
</comment>
<dbReference type="Proteomes" id="UP000019116">
    <property type="component" value="Chromosome 2A"/>
</dbReference>
<protein>
    <recommendedName>
        <fullName evidence="10">FAS1 domain-containing protein</fullName>
    </recommendedName>
</protein>
<dbReference type="Gramene" id="TraesJUL2A03G00636840.1">
    <property type="protein sequence ID" value="TraesJUL2A03G00636840.1.CDS1"/>
    <property type="gene ID" value="TraesJUL2A03G00636840"/>
</dbReference>
<evidence type="ECO:0000256" key="8">
    <source>
        <dbReference type="SAM" id="Phobius"/>
    </source>
</evidence>
<dbReference type="Pfam" id="PF02469">
    <property type="entry name" value="Fasciclin"/>
    <property type="match status" value="1"/>
</dbReference>
<reference evidence="11" key="1">
    <citation type="submission" date="2018-08" db="EMBL/GenBank/DDBJ databases">
        <authorList>
            <person name="Rossello M."/>
        </authorList>
    </citation>
    <scope>NUCLEOTIDE SEQUENCE [LARGE SCALE GENOMIC DNA]</scope>
    <source>
        <strain evidence="11">cv. Chinese Spring</strain>
    </source>
</reference>
<evidence type="ECO:0000256" key="4">
    <source>
        <dbReference type="ARBA" id="ARBA00022622"/>
    </source>
</evidence>
<comment type="subcellular location">
    <subcellularLocation>
        <location evidence="1">Cell membrane</location>
        <topology evidence="1">Lipid-anchor</topology>
        <topology evidence="1">GPI-anchor</topology>
    </subcellularLocation>
</comment>
<evidence type="ECO:0000256" key="7">
    <source>
        <dbReference type="ARBA" id="ARBA00024686"/>
    </source>
</evidence>
<evidence type="ECO:0000256" key="1">
    <source>
        <dbReference type="ARBA" id="ARBA00004609"/>
    </source>
</evidence>
<dbReference type="EnsemblPlants" id="TraesCS2A02G165600.1">
    <property type="protein sequence ID" value="TraesCS2A02G165600.1.cds1"/>
    <property type="gene ID" value="TraesCS2A02G165600"/>
</dbReference>
<evidence type="ECO:0000256" key="9">
    <source>
        <dbReference type="SAM" id="SignalP"/>
    </source>
</evidence>
<keyword evidence="3" id="KW-1003">Cell membrane</keyword>
<dbReference type="Gramene" id="TraesJAG2A03G00631770.1">
    <property type="protein sequence ID" value="TraesJAG2A03G00631770.1.CDS1"/>
    <property type="gene ID" value="TraesJAG2A03G00631770"/>
</dbReference>
<feature type="signal peptide" evidence="9">
    <location>
        <begin position="1"/>
        <end position="18"/>
    </location>
</feature>
<evidence type="ECO:0000313" key="12">
    <source>
        <dbReference type="Proteomes" id="UP000019116"/>
    </source>
</evidence>
<feature type="transmembrane region" description="Helical" evidence="8">
    <location>
        <begin position="332"/>
        <end position="352"/>
    </location>
</feature>
<keyword evidence="4" id="KW-0336">GPI-anchor</keyword>
<evidence type="ECO:0000256" key="6">
    <source>
        <dbReference type="ARBA" id="ARBA00023136"/>
    </source>
</evidence>
<keyword evidence="8" id="KW-0812">Transmembrane</keyword>
<dbReference type="OrthoDB" id="640636at2759"/>
<dbReference type="GO" id="GO:0005886">
    <property type="term" value="C:plasma membrane"/>
    <property type="evidence" value="ECO:0000318"/>
    <property type="project" value="GO_Central"/>
</dbReference>
<dbReference type="Gramene" id="TraesLDM2A03G00635560.1">
    <property type="protein sequence ID" value="TraesLDM2A03G00635560.1.CDS1"/>
    <property type="gene ID" value="TraesLDM2A03G00635560"/>
</dbReference>
<dbReference type="Gramene" id="TraesLAC2A03G00636510.1">
    <property type="protein sequence ID" value="TraesLAC2A03G00636510.1.CDS1"/>
    <property type="gene ID" value="TraesLAC2A03G00636510"/>
</dbReference>
<dbReference type="SUPFAM" id="SSF82153">
    <property type="entry name" value="FAS1 domain"/>
    <property type="match status" value="1"/>
</dbReference>
<keyword evidence="12" id="KW-1185">Reference proteome</keyword>
<dbReference type="Gramene" id="TraesCS2A02G165600.1">
    <property type="protein sequence ID" value="TraesCS2A02G165600.1.cds1"/>
    <property type="gene ID" value="TraesCS2A02G165600"/>
</dbReference>
<sequence length="367" mass="38800">MAAPFLLVLLLVVSGGAAAGGDGEAGLTRLALRGIDDPGRRHGPFALEEPEFMPEISTHDDEAGEAPQLEFRGIDDSGRGHASDAPDEPVFMAHLDDEPGEAPRLKFRGIDGSGIDEEPVLMDDDEAPGLEFRGIDDSGHGRASDAPEERAFTDVISTGGACDHFARLVAETGNASQLFWERAAGAGGLTVFCPEDKALAEFEPKFRSLGADDRLAVLLYHGAATTYGRKLFQAFDWVSVSSLATDAATNKSHAITVRDDGDTVWLWPSCRSGAGARVTKTVSEEAPLAVYVVDAVLLPNHLRQKLDGGDGPAAACEPSGGYFGWLHCCIPVWEVIVMAVASIAGFLAGFLLHDAVDKMSNKANLSG</sequence>
<dbReference type="AlphaFoldDB" id="A0A3B6ATS3"/>